<evidence type="ECO:0000313" key="2">
    <source>
        <dbReference type="EMBL" id="GMR45537.1"/>
    </source>
</evidence>
<dbReference type="Gene3D" id="1.10.287.70">
    <property type="match status" value="1"/>
</dbReference>
<protein>
    <submittedName>
        <fullName evidence="2">Uncharacterized protein</fullName>
    </submittedName>
</protein>
<sequence>IWYSIIFYPFGLIVIRDLGQLLLVGMTRVWGRLLIKIRTSRGSKTTDLESIRFPLSIICAISMAFIAIMAVFFHFYDQGEEEGLNFFHAFYFSYLSY</sequence>
<feature type="transmembrane region" description="Helical" evidence="1">
    <location>
        <begin position="6"/>
        <end position="30"/>
    </location>
</feature>
<dbReference type="Proteomes" id="UP001328107">
    <property type="component" value="Unassembled WGS sequence"/>
</dbReference>
<reference evidence="3" key="1">
    <citation type="submission" date="2022-10" db="EMBL/GenBank/DDBJ databases">
        <title>Genome assembly of Pristionchus species.</title>
        <authorList>
            <person name="Yoshida K."/>
            <person name="Sommer R.J."/>
        </authorList>
    </citation>
    <scope>NUCLEOTIDE SEQUENCE [LARGE SCALE GENOMIC DNA]</scope>
    <source>
        <strain evidence="3">RS5460</strain>
    </source>
</reference>
<feature type="non-terminal residue" evidence="2">
    <location>
        <position position="1"/>
    </location>
</feature>
<feature type="non-terminal residue" evidence="2">
    <location>
        <position position="97"/>
    </location>
</feature>
<proteinExistence type="predicted"/>
<dbReference type="EMBL" id="BTRK01000004">
    <property type="protein sequence ID" value="GMR45537.1"/>
    <property type="molecule type" value="Genomic_DNA"/>
</dbReference>
<keyword evidence="1" id="KW-1133">Transmembrane helix</keyword>
<name>A0AAN5HYF7_9BILA</name>
<comment type="caution">
    <text evidence="2">The sequence shown here is derived from an EMBL/GenBank/DDBJ whole genome shotgun (WGS) entry which is preliminary data.</text>
</comment>
<evidence type="ECO:0000313" key="3">
    <source>
        <dbReference type="Proteomes" id="UP001328107"/>
    </source>
</evidence>
<evidence type="ECO:0000256" key="1">
    <source>
        <dbReference type="SAM" id="Phobius"/>
    </source>
</evidence>
<dbReference type="AlphaFoldDB" id="A0AAN5HYF7"/>
<accession>A0AAN5HYF7</accession>
<feature type="transmembrane region" description="Helical" evidence="1">
    <location>
        <begin position="51"/>
        <end position="76"/>
    </location>
</feature>
<keyword evidence="1" id="KW-0812">Transmembrane</keyword>
<gene>
    <name evidence="2" type="ORF">PMAYCL1PPCAC_15732</name>
</gene>
<organism evidence="2 3">
    <name type="scientific">Pristionchus mayeri</name>
    <dbReference type="NCBI Taxonomy" id="1317129"/>
    <lineage>
        <taxon>Eukaryota</taxon>
        <taxon>Metazoa</taxon>
        <taxon>Ecdysozoa</taxon>
        <taxon>Nematoda</taxon>
        <taxon>Chromadorea</taxon>
        <taxon>Rhabditida</taxon>
        <taxon>Rhabditina</taxon>
        <taxon>Diplogasteromorpha</taxon>
        <taxon>Diplogasteroidea</taxon>
        <taxon>Neodiplogasteridae</taxon>
        <taxon>Pristionchus</taxon>
    </lineage>
</organism>
<keyword evidence="1" id="KW-0472">Membrane</keyword>
<keyword evidence="3" id="KW-1185">Reference proteome</keyword>
<dbReference type="SUPFAM" id="SSF81324">
    <property type="entry name" value="Voltage-gated potassium channels"/>
    <property type="match status" value="1"/>
</dbReference>